<feature type="transmembrane region" description="Helical" evidence="1">
    <location>
        <begin position="129"/>
        <end position="146"/>
    </location>
</feature>
<dbReference type="PANTHER" id="PTHR31061">
    <property type="entry name" value="LD22376P"/>
    <property type="match status" value="1"/>
</dbReference>
<dbReference type="EMBL" id="LN515532">
    <property type="protein sequence ID" value="CEA15897.1"/>
    <property type="molecule type" value="Genomic_DNA"/>
</dbReference>
<accession>A0A098C1T3</accession>
<keyword evidence="1" id="KW-0472">Membrane</keyword>
<feature type="transmembrane region" description="Helical" evidence="1">
    <location>
        <begin position="303"/>
        <end position="324"/>
    </location>
</feature>
<protein>
    <submittedName>
        <fullName evidence="2">Uncharacterized protein</fullName>
    </submittedName>
</protein>
<keyword evidence="1" id="KW-1133">Transmembrane helix</keyword>
<organism evidence="2 3">
    <name type="scientific">Fermentimonas caenicola</name>
    <dbReference type="NCBI Taxonomy" id="1562970"/>
    <lineage>
        <taxon>Bacteria</taxon>
        <taxon>Pseudomonadati</taxon>
        <taxon>Bacteroidota</taxon>
        <taxon>Bacteroidia</taxon>
        <taxon>Bacteroidales</taxon>
        <taxon>Dysgonomonadaceae</taxon>
        <taxon>Fermentimonas</taxon>
    </lineage>
</organism>
<sequence>MKNADLKVQPSDRLKSLDALRGFDMFWIMGAEEVFILLGALTGWPVLEWWAGQMTHVEWHGFQAYDMIFPLFLFIAGVSFPFSVSKRLAVKGGKQALYRHIFKRGLILVLLGLIYNNGIIFNIEAMRFPSVLGRIGLAWMFAALIFMKTKNWKSRMVWFWGLLIFYWLLFLIFKAPDFGDPDRYSMQGNISSYIDRTILPGRLCCYEFGDNEGILPTIAAVSTGLLGMLVGELLKNTYKPMKKVLYMAIGGVILIIIGQIWNLVFPINKNLWSSSFVCYVGGISIILMTIFYLIIDVWKYQKWAFFFVVIGMNPITIYLANRIIGFGRATDFLFGGIAELLPEAWSPLIIAIGYVIVGWLFLYLLYKKKIFLKV</sequence>
<feature type="transmembrane region" description="Helical" evidence="1">
    <location>
        <begin position="245"/>
        <end position="265"/>
    </location>
</feature>
<evidence type="ECO:0000313" key="3">
    <source>
        <dbReference type="Proteomes" id="UP000032417"/>
    </source>
</evidence>
<feature type="transmembrane region" description="Helical" evidence="1">
    <location>
        <begin position="213"/>
        <end position="233"/>
    </location>
</feature>
<feature type="transmembrane region" description="Helical" evidence="1">
    <location>
        <begin position="105"/>
        <end position="123"/>
    </location>
</feature>
<keyword evidence="3" id="KW-1185">Reference proteome</keyword>
<dbReference type="HOGENOM" id="CLU_029171_4_0_10"/>
<gene>
    <name evidence="2" type="ORF">ING2E5B_1145</name>
</gene>
<dbReference type="STRING" id="1562970.ING2E5B_1145"/>
<dbReference type="PANTHER" id="PTHR31061:SF24">
    <property type="entry name" value="LD22376P"/>
    <property type="match status" value="1"/>
</dbReference>
<evidence type="ECO:0000313" key="2">
    <source>
        <dbReference type="EMBL" id="CEA15897.1"/>
    </source>
</evidence>
<evidence type="ECO:0000256" key="1">
    <source>
        <dbReference type="SAM" id="Phobius"/>
    </source>
</evidence>
<feature type="transmembrane region" description="Helical" evidence="1">
    <location>
        <begin position="67"/>
        <end position="84"/>
    </location>
</feature>
<feature type="transmembrane region" description="Helical" evidence="1">
    <location>
        <begin position="344"/>
        <end position="366"/>
    </location>
</feature>
<keyword evidence="1" id="KW-0812">Transmembrane</keyword>
<feature type="transmembrane region" description="Helical" evidence="1">
    <location>
        <begin position="158"/>
        <end position="176"/>
    </location>
</feature>
<reference evidence="2 3" key="1">
    <citation type="submission" date="2014-08" db="EMBL/GenBank/DDBJ databases">
        <authorList>
            <person name="Wibberg D."/>
        </authorList>
    </citation>
    <scope>NUCLEOTIDE SEQUENCE [LARGE SCALE GENOMIC DNA]</scope>
    <source>
        <strain evidence="3">ING2-E5B</strain>
    </source>
</reference>
<dbReference type="OrthoDB" id="9788724at2"/>
<dbReference type="PATRIC" id="fig|1562970.3.peg.1133"/>
<proteinExistence type="predicted"/>
<dbReference type="KEGG" id="pbt:ING2E5B_1145"/>
<dbReference type="Proteomes" id="UP000032417">
    <property type="component" value="Chromosome 1"/>
</dbReference>
<feature type="transmembrane region" description="Helical" evidence="1">
    <location>
        <begin position="271"/>
        <end position="294"/>
    </location>
</feature>
<dbReference type="AlphaFoldDB" id="A0A098C1T3"/>
<feature type="transmembrane region" description="Helical" evidence="1">
    <location>
        <begin position="25"/>
        <end position="47"/>
    </location>
</feature>
<name>A0A098C1T3_9BACT</name>